<proteinExistence type="inferred from homology"/>
<comment type="caution">
    <text evidence="7">The sequence shown here is derived from an EMBL/GenBank/DDBJ whole genome shotgun (WGS) entry which is preliminary data.</text>
</comment>
<evidence type="ECO:0000313" key="8">
    <source>
        <dbReference type="Proteomes" id="UP000295070"/>
    </source>
</evidence>
<dbReference type="PROSITE" id="PS51074">
    <property type="entry name" value="DPH_MB"/>
    <property type="match status" value="1"/>
</dbReference>
<evidence type="ECO:0000313" key="7">
    <source>
        <dbReference type="EMBL" id="TDH09091.1"/>
    </source>
</evidence>
<gene>
    <name evidence="7" type="ORF">EPR50_G00083020</name>
</gene>
<dbReference type="InterPro" id="IPR007872">
    <property type="entry name" value="DPH_MB_dom"/>
</dbReference>
<dbReference type="Pfam" id="PF05207">
    <property type="entry name" value="Zn_ribbon_CSL"/>
    <property type="match status" value="1"/>
</dbReference>
<dbReference type="Gene3D" id="3.10.660.10">
    <property type="entry name" value="DPH Zinc finger"/>
    <property type="match status" value="1"/>
</dbReference>
<dbReference type="PANTHER" id="PTHR45255">
    <property type="entry name" value="DNAJ HOMOLOG SUBFAMILY C MEMBER 24"/>
    <property type="match status" value="1"/>
</dbReference>
<protein>
    <recommendedName>
        <fullName evidence="9">J domain-containing protein</fullName>
    </recommendedName>
</protein>
<dbReference type="InterPro" id="IPR036869">
    <property type="entry name" value="J_dom_sf"/>
</dbReference>
<comment type="similarity">
    <text evidence="1">Belongs to the DPH4 family.</text>
</comment>
<evidence type="ECO:0008006" key="9">
    <source>
        <dbReference type="Google" id="ProtNLM"/>
    </source>
</evidence>
<organism evidence="7 8">
    <name type="scientific">Perca flavescens</name>
    <name type="common">American yellow perch</name>
    <name type="synonym">Morone flavescens</name>
    <dbReference type="NCBI Taxonomy" id="8167"/>
    <lineage>
        <taxon>Eukaryota</taxon>
        <taxon>Metazoa</taxon>
        <taxon>Chordata</taxon>
        <taxon>Craniata</taxon>
        <taxon>Vertebrata</taxon>
        <taxon>Euteleostomi</taxon>
        <taxon>Actinopterygii</taxon>
        <taxon>Neopterygii</taxon>
        <taxon>Teleostei</taxon>
        <taxon>Neoteleostei</taxon>
        <taxon>Acanthomorphata</taxon>
        <taxon>Eupercaria</taxon>
        <taxon>Perciformes</taxon>
        <taxon>Percoidei</taxon>
        <taxon>Percidae</taxon>
        <taxon>Percinae</taxon>
        <taxon>Perca</taxon>
    </lineage>
</organism>
<name>A0A484D1J2_PERFV</name>
<feature type="domain" description="DPH-type MB" evidence="6">
    <location>
        <begin position="89"/>
        <end position="162"/>
    </location>
</feature>
<evidence type="ECO:0000256" key="1">
    <source>
        <dbReference type="ARBA" id="ARBA00006169"/>
    </source>
</evidence>
<dbReference type="InterPro" id="IPR036671">
    <property type="entry name" value="DPH_MB_sf"/>
</dbReference>
<dbReference type="InterPro" id="IPR001623">
    <property type="entry name" value="DnaJ_domain"/>
</dbReference>
<dbReference type="PROSITE" id="PS50076">
    <property type="entry name" value="DNAJ_2"/>
    <property type="match status" value="1"/>
</dbReference>
<dbReference type="SMART" id="SM00271">
    <property type="entry name" value="DnaJ"/>
    <property type="match status" value="1"/>
</dbReference>
<keyword evidence="2" id="KW-0479">Metal-binding</keyword>
<keyword evidence="4" id="KW-0408">Iron</keyword>
<dbReference type="SUPFAM" id="SSF46565">
    <property type="entry name" value="Chaperone J-domain"/>
    <property type="match status" value="1"/>
</dbReference>
<sequence length="207" mass="23203">MCDAGETDLYAVLGARPSDSLQQLRHRYQQLALQYHPDRLGGQCSSEAESGVKKFLEVDAAWRVLGDQNSRKQYDLQRRAQELKQDWPVDSTVYLEDMTWDQDGCVYTYSCRCGGGFNVSSAEVEEETQMKVTDQDDKEEETCRGVVVCCDTCSLSVCVTWSLHRQTHTLRCQALTVLCADVVRKTTDSIMGIVPKQGDGLFPAVSL</sequence>
<evidence type="ECO:0000259" key="6">
    <source>
        <dbReference type="PROSITE" id="PS51074"/>
    </source>
</evidence>
<dbReference type="PANTHER" id="PTHR45255:SF1">
    <property type="entry name" value="DNAJ HOMOLOG SUBFAMILY C MEMBER 24"/>
    <property type="match status" value="1"/>
</dbReference>
<dbReference type="Proteomes" id="UP000295070">
    <property type="component" value="Chromosome 8"/>
</dbReference>
<dbReference type="AlphaFoldDB" id="A0A484D1J2"/>
<reference evidence="7 8" key="1">
    <citation type="submission" date="2019-01" db="EMBL/GenBank/DDBJ databases">
        <title>A chromosome-scale genome assembly of the yellow perch, Perca flavescens.</title>
        <authorList>
            <person name="Feron R."/>
            <person name="Morvezen R."/>
            <person name="Bestin A."/>
            <person name="Haffray P."/>
            <person name="Klopp C."/>
            <person name="Zahm M."/>
            <person name="Cabau C."/>
            <person name="Roques C."/>
            <person name="Donnadieu C."/>
            <person name="Bouchez O."/>
            <person name="Christie M."/>
            <person name="Larson W."/>
            <person name="Guiguen Y."/>
        </authorList>
    </citation>
    <scope>NUCLEOTIDE SEQUENCE [LARGE SCALE GENOMIC DNA]</scope>
    <source>
        <strain evidence="7">YP-PL-M2</strain>
        <tissue evidence="7">Blood</tissue>
    </source>
</reference>
<dbReference type="PRINTS" id="PR00625">
    <property type="entry name" value="JDOMAIN"/>
</dbReference>
<evidence type="ECO:0000256" key="3">
    <source>
        <dbReference type="ARBA" id="ARBA00022833"/>
    </source>
</evidence>
<dbReference type="EMBL" id="SCKG01000008">
    <property type="protein sequence ID" value="TDH09091.1"/>
    <property type="molecule type" value="Genomic_DNA"/>
</dbReference>
<dbReference type="STRING" id="8167.A0A484D1J2"/>
<feature type="domain" description="J" evidence="5">
    <location>
        <begin position="8"/>
        <end position="78"/>
    </location>
</feature>
<evidence type="ECO:0000256" key="4">
    <source>
        <dbReference type="ARBA" id="ARBA00023004"/>
    </source>
</evidence>
<dbReference type="GO" id="GO:0001671">
    <property type="term" value="F:ATPase activator activity"/>
    <property type="evidence" value="ECO:0007669"/>
    <property type="project" value="TreeGrafter"/>
</dbReference>
<dbReference type="GO" id="GO:0008198">
    <property type="term" value="F:ferrous iron binding"/>
    <property type="evidence" value="ECO:0007669"/>
    <property type="project" value="TreeGrafter"/>
</dbReference>
<accession>A0A484D1J2</accession>
<dbReference type="Gene3D" id="1.10.287.110">
    <property type="entry name" value="DnaJ domain"/>
    <property type="match status" value="1"/>
</dbReference>
<keyword evidence="3" id="KW-0862">Zinc</keyword>
<dbReference type="CDD" id="cd06257">
    <property type="entry name" value="DnaJ"/>
    <property type="match status" value="1"/>
</dbReference>
<evidence type="ECO:0000259" key="5">
    <source>
        <dbReference type="PROSITE" id="PS50076"/>
    </source>
</evidence>
<evidence type="ECO:0000256" key="2">
    <source>
        <dbReference type="ARBA" id="ARBA00022723"/>
    </source>
</evidence>
<keyword evidence="8" id="KW-1185">Reference proteome</keyword>
<dbReference type="Pfam" id="PF00226">
    <property type="entry name" value="DnaJ"/>
    <property type="match status" value="1"/>
</dbReference>